<evidence type="ECO:0000313" key="2">
    <source>
        <dbReference type="Proteomes" id="UP000286246"/>
    </source>
</evidence>
<evidence type="ECO:0000313" key="1">
    <source>
        <dbReference type="EMBL" id="RKE49466.1"/>
    </source>
</evidence>
<proteinExistence type="predicted"/>
<dbReference type="AlphaFoldDB" id="A0A420AYD9"/>
<comment type="caution">
    <text evidence="1">The sequence shown here is derived from an EMBL/GenBank/DDBJ whole genome shotgun (WGS) entry which is preliminary data.</text>
</comment>
<protein>
    <submittedName>
        <fullName evidence="1">Uncharacterized protein</fullName>
    </submittedName>
</protein>
<dbReference type="Proteomes" id="UP000286246">
    <property type="component" value="Unassembled WGS sequence"/>
</dbReference>
<organism evidence="1 2">
    <name type="scientific">Sphingobacterium detergens</name>
    <dbReference type="NCBI Taxonomy" id="1145106"/>
    <lineage>
        <taxon>Bacteria</taxon>
        <taxon>Pseudomonadati</taxon>
        <taxon>Bacteroidota</taxon>
        <taxon>Sphingobacteriia</taxon>
        <taxon>Sphingobacteriales</taxon>
        <taxon>Sphingobacteriaceae</taxon>
        <taxon>Sphingobacterium</taxon>
    </lineage>
</organism>
<reference evidence="1 2" key="1">
    <citation type="submission" date="2018-09" db="EMBL/GenBank/DDBJ databases">
        <title>Genomic Encyclopedia of Type Strains, Phase III (KMG-III): the genomes of soil and plant-associated and newly described type strains.</title>
        <authorList>
            <person name="Whitman W."/>
        </authorList>
    </citation>
    <scope>NUCLEOTIDE SEQUENCE [LARGE SCALE GENOMIC DNA]</scope>
    <source>
        <strain evidence="1 2">CECT 7938</strain>
    </source>
</reference>
<name>A0A420AYD9_SPHD1</name>
<accession>A0A420AYD9</accession>
<sequence>MTVRTIGDDIMYHNLHHQMLVRGIFSVINAPKSVKILLAPRTKTTPLNKKGGLTLRLEPPKLY</sequence>
<dbReference type="EMBL" id="RAPY01000003">
    <property type="protein sequence ID" value="RKE49466.1"/>
    <property type="molecule type" value="Genomic_DNA"/>
</dbReference>
<keyword evidence="2" id="KW-1185">Reference proteome</keyword>
<gene>
    <name evidence="1" type="ORF">DFQ12_3580</name>
</gene>